<sequence>MNWLEQEHTCYPEQYLHSRSFLSFVGMNRDKQPKPSPDRLPKSVKVRSTCNACQQAKIRCSHEKPSCRRCLKHNIECIYSMSRRLGRPAKRRESQYAGLPPDTQRVDARCHQQDKKGPASKKKAKEGQDRRKDDEDDFPQRLAETVAYDTMAVDQTVLDDISLNDTNLISDAIDFSSDSWLQEFLSQQGPELFQETDLFDAPALENPKNDKPMTVPKWGYNDSESSLKSFSTSSPVGEDPPPTVSLYFAEDPMPTEAVTSSAQYPATIQPSYPEFLRKAASIKPQQFSIAEALSGKPWTATEQGNLRAHSRAWKRLNDADSPKNNHSPSLTPVSSETNCQCQCQCPEQIVRELIRINICASRSGPSPTIDSVLGSQRVVQQLAETILQCALCSKTRVNILMVVVVSIDSLITTLEDLISGDARLIEGALPGLHDHMQLQPDFGQDIAPDGSNRSHAGGAVRKAEWTIGHNPPHQVLHAADADNICFAWKAEHDDGDGSAITAVYDEDEDAHQVTMIVGTVAIYLSIEADIVA</sequence>
<feature type="region of interest" description="Disordered" evidence="5">
    <location>
        <begin position="88"/>
        <end position="138"/>
    </location>
</feature>
<dbReference type="Pfam" id="PF00172">
    <property type="entry name" value="Zn_clus"/>
    <property type="match status" value="1"/>
</dbReference>
<dbReference type="CDD" id="cd00067">
    <property type="entry name" value="GAL4"/>
    <property type="match status" value="1"/>
</dbReference>
<dbReference type="PRINTS" id="PR00755">
    <property type="entry name" value="AFLATOXINBRP"/>
</dbReference>
<dbReference type="PHI-base" id="PHI:123466"/>
<feature type="domain" description="Zn(2)-C6 fungal-type" evidence="6">
    <location>
        <begin position="49"/>
        <end position="79"/>
    </location>
</feature>
<evidence type="ECO:0000256" key="4">
    <source>
        <dbReference type="ARBA" id="ARBA00023242"/>
    </source>
</evidence>
<organism evidence="7 8">
    <name type="scientific">Aspergillus fumigatus (strain CBS 144.89 / FGSC A1163 / CEA10)</name>
    <name type="common">Neosartorya fumigata</name>
    <dbReference type="NCBI Taxonomy" id="451804"/>
    <lineage>
        <taxon>Eukaryota</taxon>
        <taxon>Fungi</taxon>
        <taxon>Dikarya</taxon>
        <taxon>Ascomycota</taxon>
        <taxon>Pezizomycotina</taxon>
        <taxon>Eurotiomycetes</taxon>
        <taxon>Eurotiomycetidae</taxon>
        <taxon>Eurotiales</taxon>
        <taxon>Aspergillaceae</taxon>
        <taxon>Aspergillus</taxon>
        <taxon>Aspergillus subgen. Fumigati</taxon>
    </lineage>
</organism>
<dbReference type="InterPro" id="IPR001138">
    <property type="entry name" value="Zn2Cys6_DnaBD"/>
</dbReference>
<dbReference type="PROSITE" id="PS50048">
    <property type="entry name" value="ZN2_CY6_FUNGAL_2"/>
    <property type="match status" value="1"/>
</dbReference>
<keyword evidence="2" id="KW-0238">DNA-binding</keyword>
<evidence type="ECO:0000256" key="3">
    <source>
        <dbReference type="ARBA" id="ARBA00023163"/>
    </source>
</evidence>
<gene>
    <name evidence="7" type="ORF">AFUB_031000</name>
</gene>
<feature type="compositionally biased region" description="Basic and acidic residues" evidence="5">
    <location>
        <begin position="104"/>
        <end position="117"/>
    </location>
</feature>
<dbReference type="OrthoDB" id="2943660at2759"/>
<dbReference type="GO" id="GO:0000981">
    <property type="term" value="F:DNA-binding transcription factor activity, RNA polymerase II-specific"/>
    <property type="evidence" value="ECO:0007669"/>
    <property type="project" value="InterPro"/>
</dbReference>
<dbReference type="VEuPathDB" id="FungiDB:AFUB_031000"/>
<dbReference type="InterPro" id="IPR050675">
    <property type="entry name" value="OAF3"/>
</dbReference>
<proteinExistence type="predicted"/>
<dbReference type="Proteomes" id="UP000001699">
    <property type="component" value="Unassembled WGS sequence"/>
</dbReference>
<keyword evidence="4" id="KW-0539">Nucleus</keyword>
<dbReference type="Gene3D" id="4.10.240.10">
    <property type="entry name" value="Zn(2)-C6 fungal-type DNA-binding domain"/>
    <property type="match status" value="1"/>
</dbReference>
<keyword evidence="3" id="KW-0804">Transcription</keyword>
<evidence type="ECO:0000256" key="5">
    <source>
        <dbReference type="SAM" id="MobiDB-lite"/>
    </source>
</evidence>
<dbReference type="GO" id="GO:0008270">
    <property type="term" value="F:zinc ion binding"/>
    <property type="evidence" value="ECO:0007669"/>
    <property type="project" value="InterPro"/>
</dbReference>
<dbReference type="PANTHER" id="PTHR31069:SF26">
    <property type="entry name" value="ZN(2)-C6 FUNGAL-TYPE DOMAIN-CONTAINING PROTEIN"/>
    <property type="match status" value="1"/>
</dbReference>
<accession>B0XUI4</accession>
<protein>
    <submittedName>
        <fullName evidence="7">AflR-like C6 transcription factor, putative</fullName>
    </submittedName>
</protein>
<name>B0XUI4_ASPFC</name>
<evidence type="ECO:0000256" key="2">
    <source>
        <dbReference type="ARBA" id="ARBA00023125"/>
    </source>
</evidence>
<dbReference type="AlphaFoldDB" id="B0XUI4"/>
<dbReference type="InterPro" id="IPR036864">
    <property type="entry name" value="Zn2-C6_fun-type_DNA-bd_sf"/>
</dbReference>
<evidence type="ECO:0000259" key="6">
    <source>
        <dbReference type="PROSITE" id="PS50048"/>
    </source>
</evidence>
<dbReference type="GO" id="GO:0003677">
    <property type="term" value="F:DNA binding"/>
    <property type="evidence" value="ECO:0007669"/>
    <property type="project" value="UniProtKB-KW"/>
</dbReference>
<dbReference type="HOGENOM" id="CLU_026573_0_0_1"/>
<evidence type="ECO:0000313" key="8">
    <source>
        <dbReference type="Proteomes" id="UP000001699"/>
    </source>
</evidence>
<keyword evidence="8" id="KW-1185">Reference proteome</keyword>
<reference evidence="7 8" key="1">
    <citation type="journal article" date="2008" name="PLoS Genet.">
        <title>Genomic islands in the pathogenic filamentous fungus Aspergillus fumigatus.</title>
        <authorList>
            <person name="Fedorova N.D."/>
            <person name="Khaldi N."/>
            <person name="Joardar V.S."/>
            <person name="Maiti R."/>
            <person name="Amedeo P."/>
            <person name="Anderson M.J."/>
            <person name="Crabtree J."/>
            <person name="Silva J.C."/>
            <person name="Badger J.H."/>
            <person name="Albarraq A."/>
            <person name="Angiuoli S."/>
            <person name="Bussey H."/>
            <person name="Bowyer P."/>
            <person name="Cotty P.J."/>
            <person name="Dyer P.S."/>
            <person name="Egan A."/>
            <person name="Galens K."/>
            <person name="Fraser-Liggett C.M."/>
            <person name="Haas B.J."/>
            <person name="Inman J.M."/>
            <person name="Kent R."/>
            <person name="Lemieux S."/>
            <person name="Malavazi I."/>
            <person name="Orvis J."/>
            <person name="Roemer T."/>
            <person name="Ronning C.M."/>
            <person name="Sundaram J.P."/>
            <person name="Sutton G."/>
            <person name="Turner G."/>
            <person name="Venter J.C."/>
            <person name="White O.R."/>
            <person name="Whitty B.R."/>
            <person name="Youngman P."/>
            <person name="Wolfe K.H."/>
            <person name="Goldman G.H."/>
            <person name="Wortman J.R."/>
            <person name="Jiang B."/>
            <person name="Denning D.W."/>
            <person name="Nierman W.C."/>
        </authorList>
    </citation>
    <scope>NUCLEOTIDE SEQUENCE [LARGE SCALE GENOMIC DNA]</scope>
    <source>
        <strain evidence="8">CBS 144.89 / FGSC A1163 / CEA10</strain>
    </source>
</reference>
<dbReference type="SUPFAM" id="SSF57701">
    <property type="entry name" value="Zn2/Cys6 DNA-binding domain"/>
    <property type="match status" value="1"/>
</dbReference>
<dbReference type="PANTHER" id="PTHR31069">
    <property type="entry name" value="OLEATE-ACTIVATED TRANSCRIPTION FACTOR 1-RELATED"/>
    <property type="match status" value="1"/>
</dbReference>
<evidence type="ECO:0000256" key="1">
    <source>
        <dbReference type="ARBA" id="ARBA00023015"/>
    </source>
</evidence>
<evidence type="ECO:0000313" key="7">
    <source>
        <dbReference type="EMBL" id="EDP55039.1"/>
    </source>
</evidence>
<dbReference type="SMART" id="SM00066">
    <property type="entry name" value="GAL4"/>
    <property type="match status" value="1"/>
</dbReference>
<keyword evidence="1" id="KW-0805">Transcription regulation</keyword>
<dbReference type="EMBL" id="DS499595">
    <property type="protein sequence ID" value="EDP55039.1"/>
    <property type="molecule type" value="Genomic_DNA"/>
</dbReference>